<gene>
    <name evidence="4" type="ORF">PVAND_013816</name>
</gene>
<dbReference type="Proteomes" id="UP001107558">
    <property type="component" value="Chromosome 1"/>
</dbReference>
<comment type="caution">
    <text evidence="4">The sequence shown here is derived from an EMBL/GenBank/DDBJ whole genome shotgun (WGS) entry which is preliminary data.</text>
</comment>
<protein>
    <submittedName>
        <fullName evidence="4">Uncharacterized protein</fullName>
    </submittedName>
</protein>
<sequence>MKALLLLSVVIVLILKCQGREIRTQCAFFNPLLNNFCNSATDKKVNFENIVRFSEKDDNIENSDKRYKEELLNNEPFIQCAYQFLTSFDVSCIMSIYNPQENNFDRIEGNLPPIATFNQVTYVWIIGQHTVNIPTIICQQFPQLLFLDITSSRLNTINENSFTFCNNLQYIFLASNEILTIPDNTFGNNLRNVFSILLTFNQLKTISSRSFSNEVLTSLNSFEADSNFIESIDPNWFDTANNLTYLNLINNLCVNQNFLNVHLNRSEVRSNLTECFNNYGNVETTTTTSTTTTTTSSPNESFIRCSYQLWGNEVSCELTIYNPFGRNDFTEIEGTLPPGTSYNQVTIVIASHQLTSNIPGIICRLFPQLSLLRIQSSQVYIVNQESFEACQNAFEIYLPGNNITEIGTNTFGNNLRTLGIIDLGFNHLKKISLSSFGSESIATLITVYLDSNVIDAIDPNWFDSAINLLNLDLSFNLCTSQYFDNINQNRDQVRGALLTCFENYEGNEITTISTTSIQPDQDFIRCTYDFFEENELFCILNIHNPNGRNDFNEIEGTLPPNTNFNQVKWVSTIFQLTTNVPSIICYQFPELTILELVSCQITTIDHHSFAGCNNMRLLNIFLNNITHIPDSTFGSNLRNFERIDISENQLQTLSFESFSTEFLNSLVSFMADLNFINEIDPKWFDSSVALRQLNLNSNLCVNQSFDHFTHTREQVRDVLMPCFENYENRETTTIMPDDTFIRCDYGFREMNETFCVLSIYNPNGRNDFNRIEGDLPSGISYNQIRYVQAVSQWTSNVPTRICQQFPQLQSLGIWASNVTFINYESFKFCDNIFEILLGFNDISYIPARTFDNNMWNLRNINFGYNKLTTLSLNSFGHNIASLVWVYLHFNSINAIESNWFDSTQNLTLLDFRNNFCANQIFFDIHINRNQVRNQLINCFANYDLQQTTTPPIAPDETFIRCNYTFWRPDEIRCEMTIFNINGNNNFDNIEGTLPINGTYDQVLFVYMNRQYTTNVPSIICKQFTRLIQLEMWYSHVNFLNHESFQFCNNIDLISLSGNHITRIGDGTFGSSLRNLKTIHFFDNQITRLNFRSFSRESFEQLTRMHFDSNFINAIDPELFDSASSLFVLNLRNNLCISDSFFDVGQNRSGVKNALKRCFENYEFDEPADGSFIRCRYITFDDEVSCEMSIYNPNGRNDFREIEGLLPPNLNYNQIIDVVMFNETTTNVPSIICRQFTNLKLLSFWVSGINFINHESFESCDNIEKIILPGNNIFHIGENTFGNNLGSLRVINLEYNQISTISFSSFGSQSIQKLNSFIISSNLINAIDLNWFDSATSLAFLDLEKNVCIDKLFIDVNLHQQEVRNQLISCFNNYVNTGTTIANTI</sequence>
<dbReference type="PANTHER" id="PTHR45712">
    <property type="entry name" value="AGAP008170-PA"/>
    <property type="match status" value="1"/>
</dbReference>
<evidence type="ECO:0000313" key="4">
    <source>
        <dbReference type="EMBL" id="KAG5684591.1"/>
    </source>
</evidence>
<dbReference type="SUPFAM" id="SSF52058">
    <property type="entry name" value="L domain-like"/>
    <property type="match status" value="4"/>
</dbReference>
<dbReference type="InterPro" id="IPR003591">
    <property type="entry name" value="Leu-rich_rpt_typical-subtyp"/>
</dbReference>
<name>A0A9J6CRV8_POLVA</name>
<dbReference type="InterPro" id="IPR050333">
    <property type="entry name" value="SLRP"/>
</dbReference>
<organism evidence="4 5">
    <name type="scientific">Polypedilum vanderplanki</name>
    <name type="common">Sleeping chironomid midge</name>
    <dbReference type="NCBI Taxonomy" id="319348"/>
    <lineage>
        <taxon>Eukaryota</taxon>
        <taxon>Metazoa</taxon>
        <taxon>Ecdysozoa</taxon>
        <taxon>Arthropoda</taxon>
        <taxon>Hexapoda</taxon>
        <taxon>Insecta</taxon>
        <taxon>Pterygota</taxon>
        <taxon>Neoptera</taxon>
        <taxon>Endopterygota</taxon>
        <taxon>Diptera</taxon>
        <taxon>Nematocera</taxon>
        <taxon>Chironomoidea</taxon>
        <taxon>Chironomidae</taxon>
        <taxon>Chironominae</taxon>
        <taxon>Polypedilum</taxon>
        <taxon>Polypedilum</taxon>
    </lineage>
</organism>
<keyword evidence="1" id="KW-0433">Leucine-rich repeat</keyword>
<dbReference type="InterPro" id="IPR001611">
    <property type="entry name" value="Leu-rich_rpt"/>
</dbReference>
<dbReference type="InterPro" id="IPR032675">
    <property type="entry name" value="LRR_dom_sf"/>
</dbReference>
<keyword evidence="3" id="KW-0732">Signal</keyword>
<feature type="chain" id="PRO_5039918574" evidence="3">
    <location>
        <begin position="20"/>
        <end position="1384"/>
    </location>
</feature>
<accession>A0A9J6CRV8</accession>
<evidence type="ECO:0000313" key="5">
    <source>
        <dbReference type="Proteomes" id="UP001107558"/>
    </source>
</evidence>
<dbReference type="Gene3D" id="3.80.10.10">
    <property type="entry name" value="Ribonuclease Inhibitor"/>
    <property type="match status" value="6"/>
</dbReference>
<keyword evidence="2" id="KW-0677">Repeat</keyword>
<dbReference type="SMART" id="SM00369">
    <property type="entry name" value="LRR_TYP"/>
    <property type="match status" value="14"/>
</dbReference>
<proteinExistence type="predicted"/>
<dbReference type="EMBL" id="JADBJN010000001">
    <property type="protein sequence ID" value="KAG5684591.1"/>
    <property type="molecule type" value="Genomic_DNA"/>
</dbReference>
<evidence type="ECO:0000256" key="1">
    <source>
        <dbReference type="ARBA" id="ARBA00022614"/>
    </source>
</evidence>
<feature type="signal peptide" evidence="3">
    <location>
        <begin position="1"/>
        <end position="19"/>
    </location>
</feature>
<evidence type="ECO:0000256" key="3">
    <source>
        <dbReference type="SAM" id="SignalP"/>
    </source>
</evidence>
<evidence type="ECO:0000256" key="2">
    <source>
        <dbReference type="ARBA" id="ARBA00022737"/>
    </source>
</evidence>
<keyword evidence="5" id="KW-1185">Reference proteome</keyword>
<dbReference type="OrthoDB" id="694479at2759"/>
<dbReference type="Pfam" id="PF13855">
    <property type="entry name" value="LRR_8"/>
    <property type="match status" value="1"/>
</dbReference>
<reference evidence="4" key="1">
    <citation type="submission" date="2021-03" db="EMBL/GenBank/DDBJ databases">
        <title>Chromosome level genome of the anhydrobiotic midge Polypedilum vanderplanki.</title>
        <authorList>
            <person name="Yoshida Y."/>
            <person name="Kikawada T."/>
            <person name="Gusev O."/>
        </authorList>
    </citation>
    <scope>NUCLEOTIDE SEQUENCE</scope>
    <source>
        <strain evidence="4">NIAS01</strain>
        <tissue evidence="4">Whole body or cell culture</tissue>
    </source>
</reference>
<dbReference type="PANTHER" id="PTHR45712:SF22">
    <property type="entry name" value="INSULIN-LIKE GROWTH FACTOR-BINDING PROTEIN COMPLEX ACID LABILE SUBUNIT"/>
    <property type="match status" value="1"/>
</dbReference>